<dbReference type="GO" id="GO:0005886">
    <property type="term" value="C:plasma membrane"/>
    <property type="evidence" value="ECO:0007669"/>
    <property type="project" value="TreeGrafter"/>
</dbReference>
<dbReference type="Ensembl" id="ENSUMAT00000029990.1">
    <property type="protein sequence ID" value="ENSUMAP00000025343.1"/>
    <property type="gene ID" value="ENSUMAG00000018462.1"/>
</dbReference>
<accession>A0A452UW30</accession>
<dbReference type="SMART" id="SM00054">
    <property type="entry name" value="EFh"/>
    <property type="match status" value="2"/>
</dbReference>
<keyword evidence="2" id="KW-0106">Calcium</keyword>
<dbReference type="GO" id="GO:0005768">
    <property type="term" value="C:endosome"/>
    <property type="evidence" value="ECO:0007669"/>
    <property type="project" value="TreeGrafter"/>
</dbReference>
<dbReference type="GeneTree" id="ENSGT00390000008042"/>
<evidence type="ECO:0000313" key="6">
    <source>
        <dbReference type="Ensembl" id="ENSUMAP00000025343"/>
    </source>
</evidence>
<organism evidence="6">
    <name type="scientific">Ursus maritimus</name>
    <name type="common">Polar bear</name>
    <name type="synonym">Thalarctos maritimus</name>
    <dbReference type="NCBI Taxonomy" id="29073"/>
    <lineage>
        <taxon>Eukaryota</taxon>
        <taxon>Metazoa</taxon>
        <taxon>Chordata</taxon>
        <taxon>Craniata</taxon>
        <taxon>Vertebrata</taxon>
        <taxon>Euteleostomi</taxon>
        <taxon>Mammalia</taxon>
        <taxon>Eutheria</taxon>
        <taxon>Laurasiatheria</taxon>
        <taxon>Carnivora</taxon>
        <taxon>Caniformia</taxon>
        <taxon>Ursidae</taxon>
        <taxon>Ursus</taxon>
    </lineage>
</organism>
<keyword evidence="4" id="KW-0812">Transmembrane</keyword>
<dbReference type="InterPro" id="IPR051267">
    <property type="entry name" value="STEAP_metalloreductase"/>
</dbReference>
<feature type="domain" description="EF-hand" evidence="5">
    <location>
        <begin position="289"/>
        <end position="324"/>
    </location>
</feature>
<dbReference type="AlphaFoldDB" id="A0A452UW30"/>
<dbReference type="Pfam" id="PF13833">
    <property type="entry name" value="EF-hand_8"/>
    <property type="match status" value="1"/>
</dbReference>
<dbReference type="Gene3D" id="6.10.140.900">
    <property type="match status" value="1"/>
</dbReference>
<dbReference type="InterPro" id="IPR018247">
    <property type="entry name" value="EF_Hand_1_Ca_BS"/>
</dbReference>
<keyword evidence="4" id="KW-0472">Membrane</keyword>
<proteinExistence type="predicted"/>
<dbReference type="Pfam" id="PF13499">
    <property type="entry name" value="EF-hand_7"/>
    <property type="match status" value="1"/>
</dbReference>
<dbReference type="SUPFAM" id="SSF51735">
    <property type="entry name" value="NAD(P)-binding Rossmann-fold domains"/>
    <property type="match status" value="1"/>
</dbReference>
<dbReference type="Pfam" id="PF03807">
    <property type="entry name" value="F420_oxidored"/>
    <property type="match status" value="1"/>
</dbReference>
<sequence>MEKTTDAFPSTMNSSENQETVCIFGTGDFGRSLALKMLQCDYSIVFGSRNPHKSSLLPSGAEVFSYSEAAQKSDIVIIAVHREHYDFLKELTEVLKGKILVDISNNLKINQYPESNAEYLAQLVPGAHIVKAFNTISAWALQSGALDASRQATAKTEDPFSTSTAWLYDSYIALGILGFFLFVLLGITSLPSVSNTVNWREFRFVQYGGAPGGPTFPGQTQDPLYGYFAAVAGQDGQIDADELQRCLTQSGIAGGYKPFNLETCRLMVSMLDRDMSGTMGFNEFKELWAVLNGWRQHFISFDSDRSGTVDPQELQKALTTMGFRLSPQAVNSIAKRYSTNGKITFDDYIACCVKLRALTGNGPQKLPSERLIMNYVSDCQRIRMTFISISLMDRSGKVSTGITVQRKI</sequence>
<evidence type="ECO:0000256" key="4">
    <source>
        <dbReference type="SAM" id="Phobius"/>
    </source>
</evidence>
<dbReference type="GO" id="GO:0015677">
    <property type="term" value="P:copper ion import"/>
    <property type="evidence" value="ECO:0007669"/>
    <property type="project" value="TreeGrafter"/>
</dbReference>
<dbReference type="GO" id="GO:0052851">
    <property type="term" value="F:ferric-chelate reductase (NADPH) activity"/>
    <property type="evidence" value="ECO:0007669"/>
    <property type="project" value="TreeGrafter"/>
</dbReference>
<evidence type="ECO:0000256" key="2">
    <source>
        <dbReference type="ARBA" id="ARBA00022837"/>
    </source>
</evidence>
<dbReference type="GO" id="GO:0005509">
    <property type="term" value="F:calcium ion binding"/>
    <property type="evidence" value="ECO:0007669"/>
    <property type="project" value="InterPro"/>
</dbReference>
<evidence type="ECO:0000256" key="1">
    <source>
        <dbReference type="ARBA" id="ARBA00022723"/>
    </source>
</evidence>
<dbReference type="GO" id="GO:0008823">
    <property type="term" value="F:cupric reductase (NADH) activity"/>
    <property type="evidence" value="ECO:0007669"/>
    <property type="project" value="TreeGrafter"/>
</dbReference>
<dbReference type="InterPro" id="IPR011992">
    <property type="entry name" value="EF-hand-dom_pair"/>
</dbReference>
<dbReference type="PROSITE" id="PS00018">
    <property type="entry name" value="EF_HAND_1"/>
    <property type="match status" value="1"/>
</dbReference>
<evidence type="ECO:0000259" key="5">
    <source>
        <dbReference type="PROSITE" id="PS50222"/>
    </source>
</evidence>
<evidence type="ECO:0000256" key="3">
    <source>
        <dbReference type="ARBA" id="ARBA00023002"/>
    </source>
</evidence>
<reference evidence="6" key="1">
    <citation type="submission" date="2019-03" db="UniProtKB">
        <authorList>
            <consortium name="Ensembl"/>
        </authorList>
    </citation>
    <scope>IDENTIFICATION</scope>
</reference>
<dbReference type="SUPFAM" id="SSF47473">
    <property type="entry name" value="EF-hand"/>
    <property type="match status" value="1"/>
</dbReference>
<name>A0A452UW30_URSMA</name>
<keyword evidence="1" id="KW-0479">Metal-binding</keyword>
<dbReference type="InterPro" id="IPR002048">
    <property type="entry name" value="EF_hand_dom"/>
</dbReference>
<protein>
    <submittedName>
        <fullName evidence="6">STEAP4 metalloreductase</fullName>
    </submittedName>
</protein>
<dbReference type="PANTHER" id="PTHR14239:SF5">
    <property type="entry name" value="METALLOREDUCTASE STEAP4"/>
    <property type="match status" value="1"/>
</dbReference>
<gene>
    <name evidence="6" type="primary">STEAP4</name>
</gene>
<keyword evidence="4" id="KW-1133">Transmembrane helix</keyword>
<keyword evidence="3" id="KW-0560">Oxidoreductase</keyword>
<feature type="transmembrane region" description="Helical" evidence="4">
    <location>
        <begin position="171"/>
        <end position="193"/>
    </location>
</feature>
<dbReference type="PANTHER" id="PTHR14239">
    <property type="entry name" value="DUDULIN-RELATED"/>
    <property type="match status" value="1"/>
</dbReference>
<dbReference type="Gene3D" id="3.40.50.720">
    <property type="entry name" value="NAD(P)-binding Rossmann-like Domain"/>
    <property type="match status" value="1"/>
</dbReference>
<dbReference type="PROSITE" id="PS50222">
    <property type="entry name" value="EF_HAND_2"/>
    <property type="match status" value="1"/>
</dbReference>
<dbReference type="Gene3D" id="1.10.238.10">
    <property type="entry name" value="EF-hand"/>
    <property type="match status" value="1"/>
</dbReference>
<dbReference type="InterPro" id="IPR028939">
    <property type="entry name" value="P5C_Rdtase_cat_N"/>
</dbReference>
<dbReference type="InterPro" id="IPR036291">
    <property type="entry name" value="NAD(P)-bd_dom_sf"/>
</dbReference>